<feature type="compositionally biased region" description="Basic and acidic residues" evidence="2">
    <location>
        <begin position="143"/>
        <end position="152"/>
    </location>
</feature>
<dbReference type="GO" id="GO:0003676">
    <property type="term" value="F:nucleic acid binding"/>
    <property type="evidence" value="ECO:0007669"/>
    <property type="project" value="UniProtKB-UniRule"/>
</dbReference>
<dbReference type="AlphaFoldDB" id="A0A1B6DL84"/>
<dbReference type="PROSITE" id="PS51061">
    <property type="entry name" value="R3H"/>
    <property type="match status" value="1"/>
</dbReference>
<dbReference type="PANTHER" id="PTHR21678:SF0">
    <property type="entry name" value="C3H1-TYPE DOMAIN-CONTAINING PROTEIN"/>
    <property type="match status" value="1"/>
</dbReference>
<dbReference type="Gene3D" id="3.30.70.330">
    <property type="match status" value="1"/>
</dbReference>
<proteinExistence type="predicted"/>
<dbReference type="SUPFAM" id="SSF54928">
    <property type="entry name" value="RNA-binding domain, RBD"/>
    <property type="match status" value="1"/>
</dbReference>
<gene>
    <name evidence="4" type="ORF">g.19850</name>
</gene>
<dbReference type="InterPro" id="IPR012677">
    <property type="entry name" value="Nucleotide-bd_a/b_plait_sf"/>
</dbReference>
<accession>A0A1B6DL84</accession>
<dbReference type="EMBL" id="GEDC01010900">
    <property type="protein sequence ID" value="JAS26398.1"/>
    <property type="molecule type" value="Transcribed_RNA"/>
</dbReference>
<feature type="compositionally biased region" description="Basic and acidic residues" evidence="2">
    <location>
        <begin position="474"/>
        <end position="490"/>
    </location>
</feature>
<evidence type="ECO:0000259" key="3">
    <source>
        <dbReference type="PROSITE" id="PS51061"/>
    </source>
</evidence>
<name>A0A1B6DL84_9HEMI</name>
<dbReference type="Pfam" id="PF01424">
    <property type="entry name" value="R3H"/>
    <property type="match status" value="1"/>
</dbReference>
<feature type="coiled-coil region" evidence="1">
    <location>
        <begin position="713"/>
        <end position="742"/>
    </location>
</feature>
<organism evidence="4">
    <name type="scientific">Clastoptera arizonana</name>
    <name type="common">Arizona spittle bug</name>
    <dbReference type="NCBI Taxonomy" id="38151"/>
    <lineage>
        <taxon>Eukaryota</taxon>
        <taxon>Metazoa</taxon>
        <taxon>Ecdysozoa</taxon>
        <taxon>Arthropoda</taxon>
        <taxon>Hexapoda</taxon>
        <taxon>Insecta</taxon>
        <taxon>Pterygota</taxon>
        <taxon>Neoptera</taxon>
        <taxon>Paraneoptera</taxon>
        <taxon>Hemiptera</taxon>
        <taxon>Auchenorrhyncha</taxon>
        <taxon>Cercopoidea</taxon>
        <taxon>Clastopteridae</taxon>
        <taxon>Clastoptera</taxon>
    </lineage>
</organism>
<dbReference type="InterPro" id="IPR036867">
    <property type="entry name" value="R3H_dom_sf"/>
</dbReference>
<dbReference type="PANTHER" id="PTHR21678">
    <property type="entry name" value="GROWTH INHIBITION AND DIFFERENTIATION RELATED PROTEIN 88"/>
    <property type="match status" value="1"/>
</dbReference>
<feature type="compositionally biased region" description="Polar residues" evidence="2">
    <location>
        <begin position="463"/>
        <end position="473"/>
    </location>
</feature>
<reference evidence="4" key="1">
    <citation type="submission" date="2015-12" db="EMBL/GenBank/DDBJ databases">
        <title>De novo transcriptome assembly of four potential Pierce s Disease insect vectors from Arizona vineyards.</title>
        <authorList>
            <person name="Tassone E.E."/>
        </authorList>
    </citation>
    <scope>NUCLEOTIDE SEQUENCE</scope>
</reference>
<evidence type="ECO:0000256" key="1">
    <source>
        <dbReference type="SAM" id="Coils"/>
    </source>
</evidence>
<feature type="region of interest" description="Disordered" evidence="2">
    <location>
        <begin position="463"/>
        <end position="493"/>
    </location>
</feature>
<dbReference type="SUPFAM" id="SSF82708">
    <property type="entry name" value="R3H domain"/>
    <property type="match status" value="1"/>
</dbReference>
<dbReference type="InterPro" id="IPR001374">
    <property type="entry name" value="R3H_dom"/>
</dbReference>
<evidence type="ECO:0000256" key="2">
    <source>
        <dbReference type="SAM" id="MobiDB-lite"/>
    </source>
</evidence>
<dbReference type="InterPro" id="IPR035979">
    <property type="entry name" value="RBD_domain_sf"/>
</dbReference>
<dbReference type="Gene3D" id="3.30.1370.50">
    <property type="entry name" value="R3H-like domain"/>
    <property type="match status" value="1"/>
</dbReference>
<feature type="domain" description="R3H" evidence="3">
    <location>
        <begin position="11"/>
        <end position="82"/>
    </location>
</feature>
<feature type="region of interest" description="Disordered" evidence="2">
    <location>
        <begin position="126"/>
        <end position="152"/>
    </location>
</feature>
<sequence>MQSLIFSSEDRQFMDAVNLDLDLFLKGDNFKSLKAVLVFPPFNNFKRFLVHKVVEDSYSSLGLSTFSIGEDFRRRIIVCHSALKLRLKSIQGMNKDCFSINNEYNKTEMFHNKDVSKPHTSEIYRPPGARLHSNSSSNLRNDAGLRGDRKNRIRRPDIQVYIPRPKRASYENIGSSLSVTDKINVTKTKSNPEKISSPLVLTKNSSSTESISHKNSDIMKHGTITSSGNVQDCDKDIKSVKSDCIEQALNSNFSDDDKYFKHFQSDCKVQISNRILHDDEKEITRVQDNFREQMLCDRFSDCDKKINSIQSECEKPMFDIHLVSCVNLSEKCSPISTNNSFVPDIIQTDSNSQSLSQHSKLNETNMSNQESLEAGMKLIINDKQELCSNTSHSNENSLNEFISDKSCKEDDVLTISDDSQTDVISVSSTSTDTIDSFGDNFESHCAKKCPFIKKDILNTNSVDFPKESSSLESNKTKENLKESNSEERNLKNRRILHGKPTSDVLIITNPTEDISDENTISQKTESNTYNLGKLQDNILESKEKGVTRRSQNLNDCDWDELFTDDGDCLVPELMEELTKSVGHVKVTTAKSDYKPFQSEDERIGDGECIIEIYGFPPEFKTNDLLNIFAPYRSRSFHIKWVDDTHALGVFGSPVAADEVLGTNLPFIKTRPLRLGIAESRQKARNLVLPPMERPQTCPALARRLVTGALGLKLPNATKEREAEKLVLKEARERKRLEEKQRKAVWDSTFD</sequence>
<evidence type="ECO:0000313" key="4">
    <source>
        <dbReference type="EMBL" id="JAS26398.1"/>
    </source>
</evidence>
<keyword evidence="1" id="KW-0175">Coiled coil</keyword>
<dbReference type="InterPro" id="IPR039884">
    <property type="entry name" value="R3HC1/R3HCL"/>
</dbReference>
<protein>
    <recommendedName>
        <fullName evidence="3">R3H domain-containing protein</fullName>
    </recommendedName>
</protein>